<dbReference type="SUPFAM" id="SSF47384">
    <property type="entry name" value="Homodimeric domain of signal transducing histidine kinase"/>
    <property type="match status" value="1"/>
</dbReference>
<evidence type="ECO:0000256" key="7">
    <source>
        <dbReference type="ARBA" id="ARBA00022679"/>
    </source>
</evidence>
<dbReference type="InterPro" id="IPR036890">
    <property type="entry name" value="HATPase_C_sf"/>
</dbReference>
<dbReference type="InterPro" id="IPR050351">
    <property type="entry name" value="BphY/WalK/GraS-like"/>
</dbReference>
<dbReference type="GO" id="GO:0045121">
    <property type="term" value="C:membrane raft"/>
    <property type="evidence" value="ECO:0007669"/>
    <property type="project" value="UniProtKB-SubCell"/>
</dbReference>
<dbReference type="FunFam" id="1.10.287.130:FF:000001">
    <property type="entry name" value="Two-component sensor histidine kinase"/>
    <property type="match status" value="1"/>
</dbReference>
<dbReference type="PRINTS" id="PR00344">
    <property type="entry name" value="BCTRLSENSOR"/>
</dbReference>
<dbReference type="InterPro" id="IPR003594">
    <property type="entry name" value="HATPase_dom"/>
</dbReference>
<evidence type="ECO:0000256" key="11">
    <source>
        <dbReference type="ARBA" id="ARBA00023012"/>
    </source>
</evidence>
<dbReference type="Gene3D" id="1.10.287.130">
    <property type="match status" value="1"/>
</dbReference>
<dbReference type="AlphaFoldDB" id="A0A0M2T0H8"/>
<dbReference type="PANTHER" id="PTHR45453:SF1">
    <property type="entry name" value="PHOSPHATE REGULON SENSOR PROTEIN PHOR"/>
    <property type="match status" value="1"/>
</dbReference>
<reference evidence="17 18" key="1">
    <citation type="submission" date="2015-04" db="EMBL/GenBank/DDBJ databases">
        <title>Taxonomic description and genome sequence of Bacillus campisalis sp. nov., a novel member of the genus Bacillus isolated from solar saltern.</title>
        <authorList>
            <person name="Mathan Kumar R."/>
            <person name="Kaur G."/>
            <person name="Kumar A."/>
            <person name="Singh N.K."/>
            <person name="Kaur N."/>
            <person name="Kumar N."/>
            <person name="Mayilraj S."/>
        </authorList>
    </citation>
    <scope>NUCLEOTIDE SEQUENCE [LARGE SCALE GENOMIC DNA]</scope>
    <source>
        <strain evidence="17 18">SA2-6</strain>
    </source>
</reference>
<keyword evidence="18" id="KW-1185">Reference proteome</keyword>
<dbReference type="NCBIfam" id="NF046044">
    <property type="entry name" value="PnpS"/>
    <property type="match status" value="1"/>
</dbReference>
<evidence type="ECO:0000256" key="10">
    <source>
        <dbReference type="ARBA" id="ARBA00022840"/>
    </source>
</evidence>
<dbReference type="PANTHER" id="PTHR45453">
    <property type="entry name" value="PHOSPHATE REGULON SENSOR PROTEIN PHOR"/>
    <property type="match status" value="1"/>
</dbReference>
<dbReference type="Gene3D" id="3.30.450.20">
    <property type="entry name" value="PAS domain"/>
    <property type="match status" value="2"/>
</dbReference>
<dbReference type="EC" id="2.7.13.3" evidence="4"/>
<keyword evidence="11" id="KW-0902">Two-component regulatory system</keyword>
<dbReference type="InterPro" id="IPR000014">
    <property type="entry name" value="PAS"/>
</dbReference>
<dbReference type="CDD" id="cd00075">
    <property type="entry name" value="HATPase"/>
    <property type="match status" value="1"/>
</dbReference>
<sequence>MTNRTQLLFALVTLIIAVLLGLGILLGQLFKTHYLNNFHERLKKEARIITEVIEDDGGLATLDARKMEEMSKILNARFTVMDDGGGIILDTGGNAAGASPEWHRGTIAEAIAQREGAGGGAFQKGGVQYYWEPVHYAGKLEGHIFLSTEVSVIKQAYSQIWWILTISLGLALAVILMLGIKIASRYTKPIESATNVAIELAKGNYRARTYEDRNGETGMLSASINILARNLQELRKTQEMQQDRLTALIENMGSGLILIDSRGYINLINRPYKELFQADPREHLYRLYHEVIEHQEINELIEEIFMTEQKTRRQLVLPIGIHRRHFEVYGVPIFGMDNVWKGVLLVFHDITELKKLEQMRKDFVANVSHELKTPITSIKGFSETLLDGAMNDKDALEAFLSIILKESDRLQSLIQDLLELSKIEQHGFRLNITDVNLNSQIKDVMAILKGKAEERQVAVEMDAEGEVVIPGDPDRLKQVFINLLSNALNYTPKQGSVTIFLSEDEHHAVVKIVDTGMGIEQSEIPRIFERFYRVDKARSRNSGGTGLGLAIVKHIMEAHKGIIEVDSEVGKGTTFTLRLLKNA</sequence>
<dbReference type="InterPro" id="IPR003661">
    <property type="entry name" value="HisK_dim/P_dom"/>
</dbReference>
<dbReference type="GO" id="GO:0005524">
    <property type="term" value="F:ATP binding"/>
    <property type="evidence" value="ECO:0007669"/>
    <property type="project" value="UniProtKB-KW"/>
</dbReference>
<keyword evidence="14" id="KW-1133">Transmembrane helix</keyword>
<dbReference type="Gene3D" id="3.30.565.10">
    <property type="entry name" value="Histidine kinase-like ATPase, C-terminal domain"/>
    <property type="match status" value="1"/>
</dbReference>
<dbReference type="Pfam" id="PF00989">
    <property type="entry name" value="PAS"/>
    <property type="match status" value="1"/>
</dbReference>
<evidence type="ECO:0000256" key="5">
    <source>
        <dbReference type="ARBA" id="ARBA00022475"/>
    </source>
</evidence>
<evidence type="ECO:0000256" key="4">
    <source>
        <dbReference type="ARBA" id="ARBA00012438"/>
    </source>
</evidence>
<dbReference type="Pfam" id="PF16736">
    <property type="entry name" value="sCache_like"/>
    <property type="match status" value="1"/>
</dbReference>
<dbReference type="EMBL" id="LAYY01000008">
    <property type="protein sequence ID" value="KKK38330.1"/>
    <property type="molecule type" value="Genomic_DNA"/>
</dbReference>
<keyword evidence="12 14" id="KW-0472">Membrane</keyword>
<dbReference type="GO" id="GO:0005886">
    <property type="term" value="C:plasma membrane"/>
    <property type="evidence" value="ECO:0007669"/>
    <property type="project" value="UniProtKB-SubCell"/>
</dbReference>
<accession>A0A0M2T0H8</accession>
<evidence type="ECO:0000313" key="17">
    <source>
        <dbReference type="EMBL" id="KKK38330.1"/>
    </source>
</evidence>
<dbReference type="InterPro" id="IPR035965">
    <property type="entry name" value="PAS-like_dom_sf"/>
</dbReference>
<dbReference type="CDD" id="cd00130">
    <property type="entry name" value="PAS"/>
    <property type="match status" value="1"/>
</dbReference>
<dbReference type="SMART" id="SM00388">
    <property type="entry name" value="HisKA"/>
    <property type="match status" value="1"/>
</dbReference>
<keyword evidence="5" id="KW-1003">Cell membrane</keyword>
<dbReference type="SMART" id="SM00091">
    <property type="entry name" value="PAS"/>
    <property type="match status" value="1"/>
</dbReference>
<evidence type="ECO:0000256" key="9">
    <source>
        <dbReference type="ARBA" id="ARBA00022777"/>
    </source>
</evidence>
<dbReference type="RefSeq" id="WP_046523435.1">
    <property type="nucleotide sequence ID" value="NZ_LAYY01000008.1"/>
</dbReference>
<keyword evidence="10" id="KW-0067">ATP-binding</keyword>
<evidence type="ECO:0000256" key="6">
    <source>
        <dbReference type="ARBA" id="ARBA00022553"/>
    </source>
</evidence>
<dbReference type="Gene3D" id="6.10.340.10">
    <property type="match status" value="1"/>
</dbReference>
<dbReference type="SUPFAM" id="SSF55785">
    <property type="entry name" value="PYP-like sensor domain (PAS domain)"/>
    <property type="match status" value="1"/>
</dbReference>
<dbReference type="PROSITE" id="PS50109">
    <property type="entry name" value="HIS_KIN"/>
    <property type="match status" value="1"/>
</dbReference>
<keyword evidence="14" id="KW-0812">Transmembrane</keyword>
<evidence type="ECO:0000256" key="13">
    <source>
        <dbReference type="SAM" id="Coils"/>
    </source>
</evidence>
<dbReference type="InterPro" id="IPR031967">
    <property type="entry name" value="PhoR_single_Cache-like_dom"/>
</dbReference>
<proteinExistence type="predicted"/>
<gene>
    <name evidence="17" type="ORF">WQ57_09065</name>
</gene>
<dbReference type="GO" id="GO:0000155">
    <property type="term" value="F:phosphorelay sensor kinase activity"/>
    <property type="evidence" value="ECO:0007669"/>
    <property type="project" value="InterPro"/>
</dbReference>
<dbReference type="SUPFAM" id="SSF55874">
    <property type="entry name" value="ATPase domain of HSP90 chaperone/DNA topoisomerase II/histidine kinase"/>
    <property type="match status" value="1"/>
</dbReference>
<comment type="catalytic activity">
    <reaction evidence="1">
        <text>ATP + protein L-histidine = ADP + protein N-phospho-L-histidine.</text>
        <dbReference type="EC" id="2.7.13.3"/>
    </reaction>
</comment>
<protein>
    <recommendedName>
        <fullName evidence="4">histidine kinase</fullName>
        <ecNumber evidence="4">2.7.13.3</ecNumber>
    </recommendedName>
</protein>
<comment type="subcellular location">
    <subcellularLocation>
        <location evidence="3">Cell membrane</location>
        <topology evidence="3">Multi-pass membrane protein</topology>
    </subcellularLocation>
    <subcellularLocation>
        <location evidence="2">Membrane raft</location>
        <topology evidence="2">Multi-pass membrane protein</topology>
    </subcellularLocation>
</comment>
<evidence type="ECO:0000256" key="2">
    <source>
        <dbReference type="ARBA" id="ARBA00004314"/>
    </source>
</evidence>
<feature type="coiled-coil region" evidence="13">
    <location>
        <begin position="224"/>
        <end position="251"/>
    </location>
</feature>
<dbReference type="GO" id="GO:0016036">
    <property type="term" value="P:cellular response to phosphate starvation"/>
    <property type="evidence" value="ECO:0007669"/>
    <property type="project" value="TreeGrafter"/>
</dbReference>
<name>A0A0M2T0H8_9BACI</name>
<feature type="domain" description="HAMP" evidence="16">
    <location>
        <begin position="184"/>
        <end position="236"/>
    </location>
</feature>
<evidence type="ECO:0000256" key="8">
    <source>
        <dbReference type="ARBA" id="ARBA00022741"/>
    </source>
</evidence>
<evidence type="ECO:0000313" key="18">
    <source>
        <dbReference type="Proteomes" id="UP000034166"/>
    </source>
</evidence>
<keyword evidence="6" id="KW-0597">Phosphoprotein</keyword>
<dbReference type="Pfam" id="PF02518">
    <property type="entry name" value="HATPase_c"/>
    <property type="match status" value="1"/>
</dbReference>
<dbReference type="InterPro" id="IPR004358">
    <property type="entry name" value="Sig_transdc_His_kin-like_C"/>
</dbReference>
<dbReference type="PROSITE" id="PS50885">
    <property type="entry name" value="HAMP"/>
    <property type="match status" value="1"/>
</dbReference>
<organism evidence="17 18">
    <name type="scientific">Mesobacillus campisalis</name>
    <dbReference type="NCBI Taxonomy" id="1408103"/>
    <lineage>
        <taxon>Bacteria</taxon>
        <taxon>Bacillati</taxon>
        <taxon>Bacillota</taxon>
        <taxon>Bacilli</taxon>
        <taxon>Bacillales</taxon>
        <taxon>Bacillaceae</taxon>
        <taxon>Mesobacillus</taxon>
    </lineage>
</organism>
<dbReference type="FunFam" id="3.30.565.10:FF:000023">
    <property type="entry name" value="PAS domain-containing sensor histidine kinase"/>
    <property type="match status" value="1"/>
</dbReference>
<dbReference type="GO" id="GO:0004721">
    <property type="term" value="F:phosphoprotein phosphatase activity"/>
    <property type="evidence" value="ECO:0007669"/>
    <property type="project" value="TreeGrafter"/>
</dbReference>
<keyword evidence="13" id="KW-0175">Coiled coil</keyword>
<feature type="transmembrane region" description="Helical" evidence="14">
    <location>
        <begin position="160"/>
        <end position="180"/>
    </location>
</feature>
<keyword evidence="8" id="KW-0547">Nucleotide-binding</keyword>
<dbReference type="CDD" id="cd06225">
    <property type="entry name" value="HAMP"/>
    <property type="match status" value="1"/>
</dbReference>
<dbReference type="PATRIC" id="fig|1408103.3.peg.2038"/>
<evidence type="ECO:0000256" key="14">
    <source>
        <dbReference type="SAM" id="Phobius"/>
    </source>
</evidence>
<keyword evidence="7" id="KW-0808">Transferase</keyword>
<dbReference type="SMART" id="SM00304">
    <property type="entry name" value="HAMP"/>
    <property type="match status" value="1"/>
</dbReference>
<evidence type="ECO:0000256" key="1">
    <source>
        <dbReference type="ARBA" id="ARBA00000085"/>
    </source>
</evidence>
<dbReference type="SMART" id="SM00387">
    <property type="entry name" value="HATPase_c"/>
    <property type="match status" value="1"/>
</dbReference>
<dbReference type="OrthoDB" id="9813151at2"/>
<evidence type="ECO:0000259" key="16">
    <source>
        <dbReference type="PROSITE" id="PS50885"/>
    </source>
</evidence>
<dbReference type="Pfam" id="PF00672">
    <property type="entry name" value="HAMP"/>
    <property type="match status" value="1"/>
</dbReference>
<dbReference type="InterPro" id="IPR005467">
    <property type="entry name" value="His_kinase_dom"/>
</dbReference>
<evidence type="ECO:0000259" key="15">
    <source>
        <dbReference type="PROSITE" id="PS50109"/>
    </source>
</evidence>
<dbReference type="InterPro" id="IPR013767">
    <property type="entry name" value="PAS_fold"/>
</dbReference>
<dbReference type="SUPFAM" id="SSF158472">
    <property type="entry name" value="HAMP domain-like"/>
    <property type="match status" value="1"/>
</dbReference>
<dbReference type="NCBIfam" id="TIGR00229">
    <property type="entry name" value="sensory_box"/>
    <property type="match status" value="1"/>
</dbReference>
<dbReference type="Pfam" id="PF00512">
    <property type="entry name" value="HisKA"/>
    <property type="match status" value="1"/>
</dbReference>
<feature type="domain" description="Histidine kinase" evidence="15">
    <location>
        <begin position="366"/>
        <end position="583"/>
    </location>
</feature>
<dbReference type="GO" id="GO:0006355">
    <property type="term" value="P:regulation of DNA-templated transcription"/>
    <property type="evidence" value="ECO:0007669"/>
    <property type="project" value="InterPro"/>
</dbReference>
<dbReference type="InterPro" id="IPR036097">
    <property type="entry name" value="HisK_dim/P_sf"/>
</dbReference>
<comment type="caution">
    <text evidence="17">The sequence shown here is derived from an EMBL/GenBank/DDBJ whole genome shotgun (WGS) entry which is preliminary data.</text>
</comment>
<keyword evidence="9" id="KW-0418">Kinase</keyword>
<dbReference type="Proteomes" id="UP000034166">
    <property type="component" value="Unassembled WGS sequence"/>
</dbReference>
<evidence type="ECO:0000256" key="3">
    <source>
        <dbReference type="ARBA" id="ARBA00004651"/>
    </source>
</evidence>
<dbReference type="CDD" id="cd00082">
    <property type="entry name" value="HisKA"/>
    <property type="match status" value="1"/>
</dbReference>
<dbReference type="InterPro" id="IPR003660">
    <property type="entry name" value="HAMP_dom"/>
</dbReference>
<evidence type="ECO:0000256" key="12">
    <source>
        <dbReference type="ARBA" id="ARBA00023136"/>
    </source>
</evidence>